<name>A0A2N3WSR6_9PSEU</name>
<dbReference type="OrthoDB" id="3630603at2"/>
<protein>
    <recommendedName>
        <fullName evidence="6">Secreted protein</fullName>
    </recommendedName>
</protein>
<dbReference type="EMBL" id="PJMY01000003">
    <property type="protein sequence ID" value="PKV96896.1"/>
    <property type="molecule type" value="Genomic_DNA"/>
</dbReference>
<evidence type="ECO:0000313" key="2">
    <source>
        <dbReference type="EMBL" id="MBB2498621.1"/>
    </source>
</evidence>
<evidence type="ECO:0000313" key="3">
    <source>
        <dbReference type="EMBL" id="PKV96896.1"/>
    </source>
</evidence>
<evidence type="ECO:0008006" key="6">
    <source>
        <dbReference type="Google" id="ProtNLM"/>
    </source>
</evidence>
<evidence type="ECO:0000313" key="4">
    <source>
        <dbReference type="Proteomes" id="UP000233750"/>
    </source>
</evidence>
<dbReference type="Proteomes" id="UP000550260">
    <property type="component" value="Unassembled WGS sequence"/>
</dbReference>
<evidence type="ECO:0000313" key="5">
    <source>
        <dbReference type="Proteomes" id="UP000550260"/>
    </source>
</evidence>
<sequence>MRKFVATAAFCVATSGGALLLSGTAFARHLEYQGPYATPDDCVRALRALPPDPTVDGVECIPMKGKHYLEISHPS</sequence>
<keyword evidence="4" id="KW-1185">Reference proteome</keyword>
<organism evidence="3 4">
    <name type="scientific">Amycolatopsis echigonensis</name>
    <dbReference type="NCBI Taxonomy" id="2576905"/>
    <lineage>
        <taxon>Bacteria</taxon>
        <taxon>Bacillati</taxon>
        <taxon>Actinomycetota</taxon>
        <taxon>Actinomycetes</taxon>
        <taxon>Pseudonocardiales</taxon>
        <taxon>Pseudonocardiaceae</taxon>
        <taxon>Amycolatopsis</taxon>
    </lineage>
</organism>
<dbReference type="RefSeq" id="WP_101439690.1">
    <property type="nucleotide sequence ID" value="NZ_JACJHR010000005.1"/>
</dbReference>
<comment type="caution">
    <text evidence="3">The sequence shown here is derived from an EMBL/GenBank/DDBJ whole genome shotgun (WGS) entry which is preliminary data.</text>
</comment>
<gene>
    <name evidence="3" type="ORF">ATK30_7861</name>
    <name evidence="2" type="ORF">H5411_05660</name>
</gene>
<dbReference type="AlphaFoldDB" id="A0A2N3WSR6"/>
<proteinExistence type="predicted"/>
<dbReference type="EMBL" id="JACJHR010000005">
    <property type="protein sequence ID" value="MBB2498621.1"/>
    <property type="molecule type" value="Genomic_DNA"/>
</dbReference>
<feature type="signal peptide" evidence="1">
    <location>
        <begin position="1"/>
        <end position="27"/>
    </location>
</feature>
<accession>A0A8E1VUT3</accession>
<reference evidence="3 4" key="1">
    <citation type="submission" date="2017-12" db="EMBL/GenBank/DDBJ databases">
        <title>Sequencing the genomes of 1000 Actinobacteria strains.</title>
        <authorList>
            <person name="Klenk H.-P."/>
        </authorList>
    </citation>
    <scope>NUCLEOTIDE SEQUENCE [LARGE SCALE GENOMIC DNA]</scope>
    <source>
        <strain evidence="3 4">DSM 45165</strain>
    </source>
</reference>
<evidence type="ECO:0000256" key="1">
    <source>
        <dbReference type="SAM" id="SignalP"/>
    </source>
</evidence>
<reference evidence="2 5" key="2">
    <citation type="submission" date="2020-08" db="EMBL/GenBank/DDBJ databases">
        <title>Amycolatopsis echigonensis JCM 21831.</title>
        <authorList>
            <person name="Tedsree N."/>
            <person name="Kuncharoen N."/>
            <person name="Likhitwitayawuid K."/>
            <person name="Tanasupawat S."/>
        </authorList>
    </citation>
    <scope>NUCLEOTIDE SEQUENCE [LARGE SCALE GENOMIC DNA]</scope>
    <source>
        <strain evidence="2 5">JCM 21831</strain>
    </source>
</reference>
<dbReference type="Proteomes" id="UP000233750">
    <property type="component" value="Unassembled WGS sequence"/>
</dbReference>
<feature type="chain" id="PRO_5044577536" description="Secreted protein" evidence="1">
    <location>
        <begin position="28"/>
        <end position="75"/>
    </location>
</feature>
<accession>A0A2N3WSR6</accession>
<keyword evidence="1" id="KW-0732">Signal</keyword>